<name>A0A4Y1X2V7_9BACT</name>
<gene>
    <name evidence="2" type="ORF">A5CPEGH6_17120</name>
</gene>
<dbReference type="OrthoDB" id="1113652at2"/>
<dbReference type="PROSITE" id="PS51257">
    <property type="entry name" value="PROKAR_LIPOPROTEIN"/>
    <property type="match status" value="1"/>
</dbReference>
<accession>A0A4Y1X2V7</accession>
<feature type="chain" id="PRO_5021337159" description="Substrate import-associated zinc metallohydrolase lipoprotein" evidence="1">
    <location>
        <begin position="22"/>
        <end position="300"/>
    </location>
</feature>
<dbReference type="GeneID" id="98673700"/>
<organism evidence="2 3">
    <name type="scientific">Alistipes dispar</name>
    <dbReference type="NCBI Taxonomy" id="2585119"/>
    <lineage>
        <taxon>Bacteria</taxon>
        <taxon>Pseudomonadati</taxon>
        <taxon>Bacteroidota</taxon>
        <taxon>Bacteroidia</taxon>
        <taxon>Bacteroidales</taxon>
        <taxon>Rikenellaceae</taxon>
        <taxon>Alistipes</taxon>
    </lineage>
</organism>
<reference evidence="3" key="1">
    <citation type="submission" date="2019-06" db="EMBL/GenBank/DDBJ databases">
        <title>Alistipes onderdonkii subsp. vulgaris subsp. nov., Alistipes dispar sp. nov. and Alistipes communis sp. nov., isolated from human faeces, and creation of Alistipes onderdonkii subsp. onderdonkii subsp. nov.</title>
        <authorList>
            <person name="Sakamoto M."/>
            <person name="Ikeyama N."/>
            <person name="Ogata Y."/>
            <person name="Suda W."/>
            <person name="Iino T."/>
            <person name="Hattori M."/>
            <person name="Ohkuma M."/>
        </authorList>
    </citation>
    <scope>NUCLEOTIDE SEQUENCE [LARGE SCALE GENOMIC DNA]</scope>
    <source>
        <strain evidence="3">5CPEGH6</strain>
    </source>
</reference>
<feature type="signal peptide" evidence="1">
    <location>
        <begin position="1"/>
        <end position="21"/>
    </location>
</feature>
<proteinExistence type="predicted"/>
<evidence type="ECO:0000313" key="3">
    <source>
        <dbReference type="Proteomes" id="UP000319374"/>
    </source>
</evidence>
<dbReference type="InterPro" id="IPR030890">
    <property type="entry name" value="LP_HExxH_w_TonB"/>
</dbReference>
<dbReference type="RefSeq" id="WP_141429073.1">
    <property type="nucleotide sequence ID" value="NZ_AP019736.1"/>
</dbReference>
<dbReference type="KEGG" id="ada:A5CPEGH6_17120"/>
<dbReference type="SUPFAM" id="SSF55486">
    <property type="entry name" value="Metalloproteases ('zincins'), catalytic domain"/>
    <property type="match status" value="1"/>
</dbReference>
<dbReference type="Gene3D" id="3.40.390.70">
    <property type="match status" value="1"/>
</dbReference>
<dbReference type="EMBL" id="AP019736">
    <property type="protein sequence ID" value="BBL07074.1"/>
    <property type="molecule type" value="Genomic_DNA"/>
</dbReference>
<dbReference type="AlphaFoldDB" id="A0A4Y1X2V7"/>
<dbReference type="Proteomes" id="UP000319374">
    <property type="component" value="Chromosome"/>
</dbReference>
<protein>
    <recommendedName>
        <fullName evidence="4">Substrate import-associated zinc metallohydrolase lipoprotein</fullName>
    </recommendedName>
</protein>
<dbReference type="NCBIfam" id="TIGR04549">
    <property type="entry name" value="LP_HExxH_w_tonB"/>
    <property type="match status" value="1"/>
</dbReference>
<evidence type="ECO:0008006" key="4">
    <source>
        <dbReference type="Google" id="ProtNLM"/>
    </source>
</evidence>
<keyword evidence="1" id="KW-0732">Signal</keyword>
<evidence type="ECO:0000256" key="1">
    <source>
        <dbReference type="SAM" id="SignalP"/>
    </source>
</evidence>
<sequence length="300" mass="33757">MKTLRHIQFCLFALLAGAAFTACNEEDPIDPNADIPGLGGEETVQTETDRWLYENYVVPFNIDVEYKWDATDMMPSIDKQLVPVDEELVIPFMQVMYDVWFSPYEQTAGLDFVKEITPKKVVLVGSPEYEFGAIKLGQAEGGRKILLLNVNGFDPSDAANVKEFLHTIEHEFAHILHQTVLFDKNYEKISAGNYLPSGWTSVSDSEARQLGFITPYAMSGKDEDFVEMISMIMVYGREWYEETVLTEAGTTGAALLQQKEQIVIDYLKNTWGIEFYDTAGEKGLVTCVQEAIAQVVADNQ</sequence>
<dbReference type="Pfam" id="PF15890">
    <property type="entry name" value="Peptidase_Mx1"/>
    <property type="match status" value="1"/>
</dbReference>
<evidence type="ECO:0000313" key="2">
    <source>
        <dbReference type="EMBL" id="BBL07074.1"/>
    </source>
</evidence>
<keyword evidence="3" id="KW-1185">Reference proteome</keyword>